<evidence type="ECO:0000313" key="2">
    <source>
        <dbReference type="Proteomes" id="UP000712281"/>
    </source>
</evidence>
<comment type="caution">
    <text evidence="1">The sequence shown here is derived from an EMBL/GenBank/DDBJ whole genome shotgun (WGS) entry which is preliminary data.</text>
</comment>
<accession>A0A8S9IHG4</accession>
<dbReference type="AlphaFoldDB" id="A0A8S9IHG4"/>
<evidence type="ECO:0000313" key="1">
    <source>
        <dbReference type="EMBL" id="KAF2569189.1"/>
    </source>
</evidence>
<sequence length="184" mass="21056">MSSSWLEPGFSNRRPDVRHSTFESLRLGRSSQSIAFGFLRFWDSLNFKKDKEFVGITVLFLDEKVNSVIYGFTPVRRANHYMPSLKEGSIVKVDHFEVARMFDNCQVIANTNLETGKHSIFGSLKQDYNQTNSSGMTYQQLKLLFPKDCIDYGFWEEKDLAPEKKTVTTLLTNFSVPSRTADGS</sequence>
<gene>
    <name evidence="1" type="ORF">F2Q68_00024149</name>
</gene>
<reference evidence="1" key="1">
    <citation type="submission" date="2019-12" db="EMBL/GenBank/DDBJ databases">
        <title>Genome sequencing and annotation of Brassica cretica.</title>
        <authorList>
            <person name="Studholme D.J."/>
            <person name="Sarris P.F."/>
        </authorList>
    </citation>
    <scope>NUCLEOTIDE SEQUENCE</scope>
    <source>
        <strain evidence="1">PFS-001/15</strain>
        <tissue evidence="1">Leaf</tissue>
    </source>
</reference>
<protein>
    <submittedName>
        <fullName evidence="1">Uncharacterized protein</fullName>
    </submittedName>
</protein>
<name>A0A8S9IHG4_BRACR</name>
<dbReference type="Proteomes" id="UP000712281">
    <property type="component" value="Unassembled WGS sequence"/>
</dbReference>
<dbReference type="EMBL" id="QGKW02001911">
    <property type="protein sequence ID" value="KAF2569189.1"/>
    <property type="molecule type" value="Genomic_DNA"/>
</dbReference>
<proteinExistence type="predicted"/>
<organism evidence="1 2">
    <name type="scientific">Brassica cretica</name>
    <name type="common">Mustard</name>
    <dbReference type="NCBI Taxonomy" id="69181"/>
    <lineage>
        <taxon>Eukaryota</taxon>
        <taxon>Viridiplantae</taxon>
        <taxon>Streptophyta</taxon>
        <taxon>Embryophyta</taxon>
        <taxon>Tracheophyta</taxon>
        <taxon>Spermatophyta</taxon>
        <taxon>Magnoliopsida</taxon>
        <taxon>eudicotyledons</taxon>
        <taxon>Gunneridae</taxon>
        <taxon>Pentapetalae</taxon>
        <taxon>rosids</taxon>
        <taxon>malvids</taxon>
        <taxon>Brassicales</taxon>
        <taxon>Brassicaceae</taxon>
        <taxon>Brassiceae</taxon>
        <taxon>Brassica</taxon>
    </lineage>
</organism>